<comment type="catalytic activity">
    <reaction evidence="1">
        <text>S-ubiquitinyl-[E2 ubiquitin-conjugating enzyme]-L-cysteine + [acceptor protein]-L-lysine = [E2 ubiquitin-conjugating enzyme]-L-cysteine + N(6)-ubiquitinyl-[acceptor protein]-L-lysine.</text>
        <dbReference type="EC" id="2.3.2.27"/>
    </reaction>
</comment>
<dbReference type="SUPFAM" id="SSF52075">
    <property type="entry name" value="Outer arm dynein light chain 1"/>
    <property type="match status" value="1"/>
</dbReference>
<gene>
    <name evidence="8" type="ORF">EJA05_19100</name>
</gene>
<evidence type="ECO:0000313" key="9">
    <source>
        <dbReference type="Proteomes" id="UP000268230"/>
    </source>
</evidence>
<name>A0A3Q8U2F6_9PSED</name>
<proteinExistence type="inferred from homology"/>
<feature type="active site" description="Glycyl thioester intermediate" evidence="6">
    <location>
        <position position="1303"/>
    </location>
</feature>
<dbReference type="Gene3D" id="1.20.58.360">
    <property type="entry name" value="Shigella T3SS effector IpaH defines"/>
    <property type="match status" value="1"/>
</dbReference>
<evidence type="ECO:0000256" key="1">
    <source>
        <dbReference type="ARBA" id="ARBA00000900"/>
    </source>
</evidence>
<keyword evidence="6" id="KW-0832">Ubl conjugation</keyword>
<dbReference type="Proteomes" id="UP000268230">
    <property type="component" value="Chromosome"/>
</dbReference>
<organism evidence="8 9">
    <name type="scientific">Pseudomonas entomophila</name>
    <dbReference type="NCBI Taxonomy" id="312306"/>
    <lineage>
        <taxon>Bacteria</taxon>
        <taxon>Pseudomonadati</taxon>
        <taxon>Pseudomonadota</taxon>
        <taxon>Gammaproteobacteria</taxon>
        <taxon>Pseudomonadales</taxon>
        <taxon>Pseudomonadaceae</taxon>
        <taxon>Pseudomonas</taxon>
    </lineage>
</organism>
<dbReference type="GO" id="GO:0005576">
    <property type="term" value="C:extracellular region"/>
    <property type="evidence" value="ECO:0007669"/>
    <property type="project" value="UniProtKB-UniRule"/>
</dbReference>
<comment type="similarity">
    <text evidence="6">Belongs to the LRR-containing bacterial E3 ligase family.</text>
</comment>
<dbReference type="PROSITE" id="PS52053">
    <property type="entry name" value="NEL"/>
    <property type="match status" value="1"/>
</dbReference>
<dbReference type="PROSITE" id="PS51450">
    <property type="entry name" value="LRR"/>
    <property type="match status" value="1"/>
</dbReference>
<dbReference type="InterPro" id="IPR032675">
    <property type="entry name" value="LRR_dom_sf"/>
</dbReference>
<keyword evidence="6" id="KW-0808">Transferase</keyword>
<dbReference type="EMBL" id="CP034338">
    <property type="protein sequence ID" value="AZL69696.1"/>
    <property type="molecule type" value="Genomic_DNA"/>
</dbReference>
<dbReference type="OrthoDB" id="1467561at2"/>
<reference evidence="8 9" key="1">
    <citation type="submission" date="2018-12" db="EMBL/GenBank/DDBJ databases">
        <authorList>
            <person name="Li S."/>
            <person name="Yang R."/>
            <person name="Chen G."/>
            <person name="Zou L."/>
            <person name="Zhang C."/>
            <person name="Chen Y."/>
            <person name="Liu Z."/>
            <person name="Li Y."/>
            <person name="Yan Y."/>
            <person name="Huang M."/>
            <person name="Chen T."/>
        </authorList>
    </citation>
    <scope>NUCLEOTIDE SEQUENCE [LARGE SCALE GENOMIC DNA]</scope>
    <source>
        <strain evidence="8 9">1257</strain>
    </source>
</reference>
<keyword evidence="6" id="KW-0833">Ubl conjugation pathway</keyword>
<evidence type="ECO:0000313" key="8">
    <source>
        <dbReference type="EMBL" id="AZL69696.1"/>
    </source>
</evidence>
<dbReference type="Pfam" id="PF20178">
    <property type="entry name" value="ToxA_N"/>
    <property type="match status" value="1"/>
</dbReference>
<evidence type="ECO:0000259" key="7">
    <source>
        <dbReference type="PROSITE" id="PS52053"/>
    </source>
</evidence>
<dbReference type="PANTHER" id="PTHR48051:SF46">
    <property type="entry name" value="LEUCINE RICH REPEAT-CONTAINING DOMAIN PROTEIN"/>
    <property type="match status" value="1"/>
</dbReference>
<evidence type="ECO:0000256" key="5">
    <source>
        <dbReference type="ARBA" id="ARBA00023026"/>
    </source>
</evidence>
<dbReference type="Pfam" id="PF14496">
    <property type="entry name" value="NEL"/>
    <property type="match status" value="1"/>
</dbReference>
<evidence type="ECO:0000256" key="3">
    <source>
        <dbReference type="ARBA" id="ARBA00022614"/>
    </source>
</evidence>
<keyword evidence="6" id="KW-0964">Secreted</keyword>
<keyword evidence="3" id="KW-0433">Leucine-rich repeat</keyword>
<dbReference type="InterPro" id="IPR046673">
    <property type="entry name" value="ToxA_N"/>
</dbReference>
<dbReference type="GO" id="GO:0005737">
    <property type="term" value="C:cytoplasm"/>
    <property type="evidence" value="ECO:0007669"/>
    <property type="project" value="TreeGrafter"/>
</dbReference>
<evidence type="ECO:0000256" key="4">
    <source>
        <dbReference type="ARBA" id="ARBA00022737"/>
    </source>
</evidence>
<keyword evidence="6" id="KW-1035">Host cytoplasm</keyword>
<dbReference type="PANTHER" id="PTHR48051">
    <property type="match status" value="1"/>
</dbReference>
<dbReference type="InterPro" id="IPR029487">
    <property type="entry name" value="NEL_dom"/>
</dbReference>
<keyword evidence="4" id="KW-0677">Repeat</keyword>
<dbReference type="InterPro" id="IPR003591">
    <property type="entry name" value="Leu-rich_rpt_typical-subtyp"/>
</dbReference>
<dbReference type="GO" id="GO:0016567">
    <property type="term" value="P:protein ubiquitination"/>
    <property type="evidence" value="ECO:0007669"/>
    <property type="project" value="InterPro"/>
</dbReference>
<evidence type="ECO:0000256" key="2">
    <source>
        <dbReference type="ARBA" id="ARBA00012483"/>
    </source>
</evidence>
<feature type="domain" description="NEL" evidence="7">
    <location>
        <begin position="1215"/>
        <end position="1513"/>
    </location>
</feature>
<dbReference type="KEGG" id="pory:EJA05_19100"/>
<sequence length="1513" mass="168488">MQVVHPMAVTTPTPTPLTPEQLTDGFIAAKLPAWLRTGSAEQVRTLSSRFKAHADSGKALAALERSLMSPQRFAEQAFEPLIGELLPAGPALAKLDWLEVRRRFRVPLGGGLPEDQIHYLRYPALLRLMQGFAADASFYEGSGLTASADEKLLFEDLGTLVKRVRALKVGDGYQALLQKAFTSEARALLATHQRTGFALSCELGLMQGWISAEEHTALGRLLSSAPHASSAPLAAYAGELQLLGCKIANGLKIQLRNEQGEDSGVVLYLPTDRQCPLRRFDSQLQLQAFLAMELSRDDARQQFYPLVGLDQRAEFVTTLNMRLQDDVPDLEVQGVVAVGDIFAALALSQVERFEADARVLLVSNEAVDHKAAEQRLERWKSVGWAALGLVGLAVPVVGLVLFGKLVVDLLGEVYTGIEDWSEGHQHEAREHLLHVAQTVLVTGATVAGAGAMARSFQGSAFVDALEPVPLSAGGERLWNDDLSVYESDPGPATLGQDGLYAHAQQRWLRIGTRYYEVHQPAPGQAWRLRHPDAEGAYEPPLEHNGERGWRLRQERPLEWDDSTDMLNRLWPHEPPFDAVQADRILRTAGMDKDELRGVWVENRPTPVNLRDTLRRFEADARLAKLFVALRLPDPSLEDDQVLAWCKSRDDMQGLDDAAIARELAGRQAELQGALLEHLSTQAAPSQGLAALVRRDFPGLPQAYVEEVAREVEPEVEAQALAEARLPFALGKRARALLELSRANRAVEGLYLRSACSSATAELVIALLGRLPGWPERLNLELHEGSENGATLAILDPQGPSAERIVLFTRNGRFWLYDSAGRPREEDVAEPGGLFEALAALLKESDRRALKFDASDLAEQLRNALIEQLPATRSSVLARLGWRVSTPWFNPGRRLADGRVGYELGGRSSRPSTERLRQRVRMLYPAFDAEEVEGYVQGLQRDNERPFEAIARQERNYNDLDEALRRWTHTDTEPQLRRVRAQFANRLRAIWRFEGEVARGAQRRADGMRLDISGWRIGSLPELPADIDLGHVTELTMVRMGLTAVNGNFLHVFDSLSVLNLNSNRIGAIPPSLARFTGLRSLLLLSNQIRMTDSDQQVLAELDNLQVLDLSFNPIRRLPLRFDRLPELTTLRARGCELLEVPDGIEHCALLRTADLSNNRIRSVSDALAAQPWSFRRRLNLLGNPLDYQAMERLYQVDLQHGFLLDQVDNEENTPEPGAVMQRWLALDKDRRNDQARMQLWTRLEALPGSAGLFELLRNLTATPDFVRAPGYMSEQLWPLLESMDQDAQLREEIFLHADEVRGCHDSHVERFSRLMIHELVYKANVLGAQGVGGDGLLVLGRQLFRLEKLDEIAAEDVRQQDAALRADDPQSAGVDALQVILGYRTSLASELNLPNQPRNLRFESLSHIDATRKAKALAEVKAAEASPALAQSISGRDFWRSYLEKRHGAAFSALAETFSRYGSELDDEASALDSQEYRERWDALVGGRTSAEQTLALRLTEEALEREANGSLT</sequence>
<protein>
    <recommendedName>
        <fullName evidence="2">RING-type E3 ubiquitin transferase</fullName>
        <ecNumber evidence="2">2.3.2.27</ecNumber>
    </recommendedName>
</protein>
<evidence type="ECO:0000256" key="6">
    <source>
        <dbReference type="PROSITE-ProRule" id="PRU01398"/>
    </source>
</evidence>
<comment type="PTM">
    <text evidence="6">Ubiquitinated in the presence of host E1 ubiquitin-activating enzyme, E2 ubiquitin-conjugating enzyme and ubiquitin.</text>
</comment>
<dbReference type="GO" id="GO:0061630">
    <property type="term" value="F:ubiquitin protein ligase activity"/>
    <property type="evidence" value="ECO:0007669"/>
    <property type="project" value="UniProtKB-EC"/>
</dbReference>
<dbReference type="EC" id="2.3.2.27" evidence="2"/>
<dbReference type="Gene3D" id="3.80.10.10">
    <property type="entry name" value="Ribonuclease Inhibitor"/>
    <property type="match status" value="1"/>
</dbReference>
<dbReference type="InterPro" id="IPR050216">
    <property type="entry name" value="LRR_domain-containing"/>
</dbReference>
<accession>A0A3Q8U2F6</accession>
<dbReference type="SMART" id="SM00369">
    <property type="entry name" value="LRR_TYP"/>
    <property type="match status" value="3"/>
</dbReference>
<dbReference type="InterPro" id="IPR001611">
    <property type="entry name" value="Leu-rich_rpt"/>
</dbReference>
<keyword evidence="5" id="KW-0843">Virulence</keyword>